<keyword evidence="1" id="KW-0235">DNA replication</keyword>
<comment type="caution">
    <text evidence="4">The sequence shown here is derived from an EMBL/GenBank/DDBJ whole genome shotgun (WGS) entry which is preliminary data.</text>
</comment>
<dbReference type="InterPro" id="IPR002939">
    <property type="entry name" value="DnaJ_C"/>
</dbReference>
<dbReference type="PANTHER" id="PTHR43096:SF52">
    <property type="entry name" value="DNAJ HOMOLOG 1, MITOCHONDRIAL-RELATED"/>
    <property type="match status" value="1"/>
</dbReference>
<proteinExistence type="predicted"/>
<sequence length="317" mass="36048">MKYKNYYEILGLSKDVSQEEIKKTYKKLAKKYHPDRNQNDKTSEEKFKEINEAYEVLGDPEKRKKYDALGSNMNFNNNYDFNPSDFGFEFRSNSQGNYSDFGSGDFSDFFNMFFGGRGFDNIWGDFGSGNSSYGDFRQSSSRNDDIESELEIEILEGLKGSEKRVKLSTEEGEKTINIKIPKGVKSGSKIKLKGQGRLNPYSGGRGNLYITLKLKNNSKFSIEGLNLYKEIKVTPWEAALGKEISVKTLDETVKVKLPAGIQSKGKLKLRGKGYVDKNGNRGDLYLTILIVNPESLSQSEKELYEKLSKISDYKPER</sequence>
<evidence type="ECO:0000256" key="2">
    <source>
        <dbReference type="ARBA" id="ARBA00023186"/>
    </source>
</evidence>
<dbReference type="Gene3D" id="1.10.287.110">
    <property type="entry name" value="DnaJ domain"/>
    <property type="match status" value="1"/>
</dbReference>
<protein>
    <submittedName>
        <fullName evidence="4">Curved DNA-binding protein</fullName>
    </submittedName>
</protein>
<evidence type="ECO:0000313" key="5">
    <source>
        <dbReference type="Proteomes" id="UP001314903"/>
    </source>
</evidence>
<dbReference type="SUPFAM" id="SSF49493">
    <property type="entry name" value="HSP40/DnaJ peptide-binding domain"/>
    <property type="match status" value="2"/>
</dbReference>
<dbReference type="PROSITE" id="PS00636">
    <property type="entry name" value="DNAJ_1"/>
    <property type="match status" value="1"/>
</dbReference>
<dbReference type="SMART" id="SM00271">
    <property type="entry name" value="DnaJ"/>
    <property type="match status" value="1"/>
</dbReference>
<feature type="domain" description="J" evidence="3">
    <location>
        <begin position="5"/>
        <end position="70"/>
    </location>
</feature>
<gene>
    <name evidence="4" type="ORF">J2Z35_000584</name>
</gene>
<dbReference type="Pfam" id="PF01556">
    <property type="entry name" value="DnaJ_C"/>
    <property type="match status" value="1"/>
</dbReference>
<keyword evidence="5" id="KW-1185">Reference proteome</keyword>
<evidence type="ECO:0000313" key="4">
    <source>
        <dbReference type="EMBL" id="MBP2026793.1"/>
    </source>
</evidence>
<dbReference type="RefSeq" id="WP_209659166.1">
    <property type="nucleotide sequence ID" value="NZ_JAGGLI010000004.1"/>
</dbReference>
<name>A0ABS4KG85_9FIRM</name>
<dbReference type="PROSITE" id="PS50076">
    <property type="entry name" value="DNAJ_2"/>
    <property type="match status" value="1"/>
</dbReference>
<keyword evidence="2" id="KW-0143">Chaperone</keyword>
<dbReference type="InterPro" id="IPR036869">
    <property type="entry name" value="J_dom_sf"/>
</dbReference>
<dbReference type="GO" id="GO:0003677">
    <property type="term" value="F:DNA binding"/>
    <property type="evidence" value="ECO:0007669"/>
    <property type="project" value="UniProtKB-KW"/>
</dbReference>
<dbReference type="EMBL" id="JAGGLI010000004">
    <property type="protein sequence ID" value="MBP2026793.1"/>
    <property type="molecule type" value="Genomic_DNA"/>
</dbReference>
<dbReference type="Gene3D" id="2.60.260.20">
    <property type="entry name" value="Urease metallochaperone UreE, N-terminal domain"/>
    <property type="match status" value="2"/>
</dbReference>
<dbReference type="CDD" id="cd10747">
    <property type="entry name" value="DnaJ_C"/>
    <property type="match status" value="1"/>
</dbReference>
<organism evidence="4 5">
    <name type="scientific">Acetoanaerobium pronyense</name>
    <dbReference type="NCBI Taxonomy" id="1482736"/>
    <lineage>
        <taxon>Bacteria</taxon>
        <taxon>Bacillati</taxon>
        <taxon>Bacillota</taxon>
        <taxon>Clostridia</taxon>
        <taxon>Peptostreptococcales</taxon>
        <taxon>Filifactoraceae</taxon>
        <taxon>Acetoanaerobium</taxon>
    </lineage>
</organism>
<dbReference type="CDD" id="cd06257">
    <property type="entry name" value="DnaJ"/>
    <property type="match status" value="1"/>
</dbReference>
<dbReference type="SUPFAM" id="SSF46565">
    <property type="entry name" value="Chaperone J-domain"/>
    <property type="match status" value="1"/>
</dbReference>
<dbReference type="InterPro" id="IPR018253">
    <property type="entry name" value="DnaJ_domain_CS"/>
</dbReference>
<dbReference type="PRINTS" id="PR00625">
    <property type="entry name" value="JDOMAIN"/>
</dbReference>
<dbReference type="Pfam" id="PF00226">
    <property type="entry name" value="DnaJ"/>
    <property type="match status" value="1"/>
</dbReference>
<evidence type="ECO:0000259" key="3">
    <source>
        <dbReference type="PROSITE" id="PS50076"/>
    </source>
</evidence>
<evidence type="ECO:0000256" key="1">
    <source>
        <dbReference type="ARBA" id="ARBA00022705"/>
    </source>
</evidence>
<dbReference type="InterPro" id="IPR008971">
    <property type="entry name" value="HSP40/DnaJ_pept-bd"/>
</dbReference>
<dbReference type="Proteomes" id="UP001314903">
    <property type="component" value="Unassembled WGS sequence"/>
</dbReference>
<keyword evidence="4" id="KW-0238">DNA-binding</keyword>
<reference evidence="4 5" key="1">
    <citation type="submission" date="2021-03" db="EMBL/GenBank/DDBJ databases">
        <title>Genomic Encyclopedia of Type Strains, Phase IV (KMG-IV): sequencing the most valuable type-strain genomes for metagenomic binning, comparative biology and taxonomic classification.</title>
        <authorList>
            <person name="Goeker M."/>
        </authorList>
    </citation>
    <scope>NUCLEOTIDE SEQUENCE [LARGE SCALE GENOMIC DNA]</scope>
    <source>
        <strain evidence="4 5">DSM 27512</strain>
    </source>
</reference>
<accession>A0ABS4KG85</accession>
<dbReference type="InterPro" id="IPR001623">
    <property type="entry name" value="DnaJ_domain"/>
</dbReference>
<dbReference type="PANTHER" id="PTHR43096">
    <property type="entry name" value="DNAJ HOMOLOG 1, MITOCHONDRIAL-RELATED"/>
    <property type="match status" value="1"/>
</dbReference>